<sequence>MQQHSSHHQPEEDVRAVEGGDVCAAVSSDPSGIMWSSPPVRPPATQDEYVSKSAINPASYHHVCARPFLLASINRIANSAPVHSSYRLP</sequence>
<proteinExistence type="predicted"/>
<dbReference type="EMBL" id="LUGG01000014">
    <property type="protein sequence ID" value="OBZ70064.1"/>
    <property type="molecule type" value="Genomic_DNA"/>
</dbReference>
<keyword evidence="3" id="KW-1185">Reference proteome</keyword>
<feature type="compositionally biased region" description="Basic and acidic residues" evidence="1">
    <location>
        <begin position="8"/>
        <end position="18"/>
    </location>
</feature>
<organism evidence="2 3">
    <name type="scientific">Grifola frondosa</name>
    <name type="common">Maitake</name>
    <name type="synonym">Polyporus frondosus</name>
    <dbReference type="NCBI Taxonomy" id="5627"/>
    <lineage>
        <taxon>Eukaryota</taxon>
        <taxon>Fungi</taxon>
        <taxon>Dikarya</taxon>
        <taxon>Basidiomycota</taxon>
        <taxon>Agaricomycotina</taxon>
        <taxon>Agaricomycetes</taxon>
        <taxon>Polyporales</taxon>
        <taxon>Grifolaceae</taxon>
        <taxon>Grifola</taxon>
    </lineage>
</organism>
<gene>
    <name evidence="2" type="ORF">A0H81_09937</name>
</gene>
<dbReference type="AlphaFoldDB" id="A0A1C7M4P8"/>
<evidence type="ECO:0000256" key="1">
    <source>
        <dbReference type="SAM" id="MobiDB-lite"/>
    </source>
</evidence>
<comment type="caution">
    <text evidence="2">The sequence shown here is derived from an EMBL/GenBank/DDBJ whole genome shotgun (WGS) entry which is preliminary data.</text>
</comment>
<evidence type="ECO:0000313" key="3">
    <source>
        <dbReference type="Proteomes" id="UP000092993"/>
    </source>
</evidence>
<feature type="region of interest" description="Disordered" evidence="1">
    <location>
        <begin position="1"/>
        <end position="45"/>
    </location>
</feature>
<name>A0A1C7M4P8_GRIFR</name>
<reference evidence="2 3" key="1">
    <citation type="submission" date="2016-03" db="EMBL/GenBank/DDBJ databases">
        <title>Whole genome sequencing of Grifola frondosa 9006-11.</title>
        <authorList>
            <person name="Min B."/>
            <person name="Park H."/>
            <person name="Kim J.-G."/>
            <person name="Cho H."/>
            <person name="Oh Y.-L."/>
            <person name="Kong W.-S."/>
            <person name="Choi I.-G."/>
        </authorList>
    </citation>
    <scope>NUCLEOTIDE SEQUENCE [LARGE SCALE GENOMIC DNA]</scope>
    <source>
        <strain evidence="2 3">9006-11</strain>
    </source>
</reference>
<evidence type="ECO:0000313" key="2">
    <source>
        <dbReference type="EMBL" id="OBZ70064.1"/>
    </source>
</evidence>
<dbReference type="Proteomes" id="UP000092993">
    <property type="component" value="Unassembled WGS sequence"/>
</dbReference>
<protein>
    <submittedName>
        <fullName evidence="2">Uncharacterized protein</fullName>
    </submittedName>
</protein>
<accession>A0A1C7M4P8</accession>